<evidence type="ECO:0000313" key="1">
    <source>
        <dbReference type="EMBL" id="ETW84905.1"/>
    </source>
</evidence>
<dbReference type="InParanoid" id="W4KHW4"/>
<protein>
    <submittedName>
        <fullName evidence="1">Uncharacterized protein</fullName>
    </submittedName>
</protein>
<gene>
    <name evidence="1" type="ORF">HETIRDRAFT_408740</name>
</gene>
<keyword evidence="2" id="KW-1185">Reference proteome</keyword>
<dbReference type="RefSeq" id="XP_009544528.1">
    <property type="nucleotide sequence ID" value="XM_009546233.1"/>
</dbReference>
<dbReference type="AlphaFoldDB" id="W4KHW4"/>
<dbReference type="GeneID" id="20672709"/>
<accession>W4KHW4</accession>
<sequence length="112" mass="12691">MFRRWTISRKKAFSFAPAVPVTCNDKCGIRKALFVHVSHSLPAILGCRLKTLSLGITSDLSEDQNEELGVVEWRALYSEGKYELVTRQYGVRTRKELCVMMDGTRRAPKGVN</sequence>
<dbReference type="KEGG" id="hir:HETIRDRAFT_408740"/>
<reference evidence="1 2" key="1">
    <citation type="journal article" date="2012" name="New Phytol.">
        <title>Insight into trade-off between wood decay and parasitism from the genome of a fungal forest pathogen.</title>
        <authorList>
            <person name="Olson A."/>
            <person name="Aerts A."/>
            <person name="Asiegbu F."/>
            <person name="Belbahri L."/>
            <person name="Bouzid O."/>
            <person name="Broberg A."/>
            <person name="Canback B."/>
            <person name="Coutinho P.M."/>
            <person name="Cullen D."/>
            <person name="Dalman K."/>
            <person name="Deflorio G."/>
            <person name="van Diepen L.T."/>
            <person name="Dunand C."/>
            <person name="Duplessis S."/>
            <person name="Durling M."/>
            <person name="Gonthier P."/>
            <person name="Grimwood J."/>
            <person name="Fossdal C.G."/>
            <person name="Hansson D."/>
            <person name="Henrissat B."/>
            <person name="Hietala A."/>
            <person name="Himmelstrand K."/>
            <person name="Hoffmeister D."/>
            <person name="Hogberg N."/>
            <person name="James T.Y."/>
            <person name="Karlsson M."/>
            <person name="Kohler A."/>
            <person name="Kues U."/>
            <person name="Lee Y.H."/>
            <person name="Lin Y.C."/>
            <person name="Lind M."/>
            <person name="Lindquist E."/>
            <person name="Lombard V."/>
            <person name="Lucas S."/>
            <person name="Lunden K."/>
            <person name="Morin E."/>
            <person name="Murat C."/>
            <person name="Park J."/>
            <person name="Raffaello T."/>
            <person name="Rouze P."/>
            <person name="Salamov A."/>
            <person name="Schmutz J."/>
            <person name="Solheim H."/>
            <person name="Stahlberg J."/>
            <person name="Velez H."/>
            <person name="de Vries R.P."/>
            <person name="Wiebenga A."/>
            <person name="Woodward S."/>
            <person name="Yakovlev I."/>
            <person name="Garbelotto M."/>
            <person name="Martin F."/>
            <person name="Grigoriev I.V."/>
            <person name="Stenlid J."/>
        </authorList>
    </citation>
    <scope>NUCLEOTIDE SEQUENCE [LARGE SCALE GENOMIC DNA]</scope>
    <source>
        <strain evidence="1 2">TC 32-1</strain>
    </source>
</reference>
<dbReference type="EMBL" id="KI925456">
    <property type="protein sequence ID" value="ETW84905.1"/>
    <property type="molecule type" value="Genomic_DNA"/>
</dbReference>
<dbReference type="Proteomes" id="UP000030671">
    <property type="component" value="Unassembled WGS sequence"/>
</dbReference>
<organism evidence="1 2">
    <name type="scientific">Heterobasidion irregulare (strain TC 32-1)</name>
    <dbReference type="NCBI Taxonomy" id="747525"/>
    <lineage>
        <taxon>Eukaryota</taxon>
        <taxon>Fungi</taxon>
        <taxon>Dikarya</taxon>
        <taxon>Basidiomycota</taxon>
        <taxon>Agaricomycotina</taxon>
        <taxon>Agaricomycetes</taxon>
        <taxon>Russulales</taxon>
        <taxon>Bondarzewiaceae</taxon>
        <taxon>Heterobasidion</taxon>
        <taxon>Heterobasidion annosum species complex</taxon>
    </lineage>
</organism>
<name>W4KHW4_HETIT</name>
<evidence type="ECO:0000313" key="2">
    <source>
        <dbReference type="Proteomes" id="UP000030671"/>
    </source>
</evidence>
<proteinExistence type="predicted"/>
<dbReference type="HOGENOM" id="CLU_2146188_0_0_1"/>